<evidence type="ECO:0000256" key="1">
    <source>
        <dbReference type="SAM" id="MobiDB-lite"/>
    </source>
</evidence>
<protein>
    <submittedName>
        <fullName evidence="2">Uncharacterized protein</fullName>
    </submittedName>
</protein>
<accession>A0ABY6CZW8</accession>
<sequence>MKNKARSTNETKTGQKEAKTKALNPNSREFLSSTQCMGERKSYLFAFGAEI</sequence>
<gene>
    <name evidence="2" type="ORF">N7E81_17945</name>
</gene>
<proteinExistence type="predicted"/>
<dbReference type="Proteomes" id="UP001062165">
    <property type="component" value="Chromosome"/>
</dbReference>
<name>A0ABY6CZW8_9BACT</name>
<reference evidence="2" key="1">
    <citation type="submission" date="2022-10" db="EMBL/GenBank/DDBJ databases">
        <title>Comparative genomics and taxonomic characterization of three novel marine species of genus Reichenbachiella exhibiting antioxidant and polysaccharide degradation activities.</title>
        <authorList>
            <person name="Muhammad N."/>
            <person name="Lee Y.-J."/>
            <person name="Ko J."/>
            <person name="Kim S.-G."/>
        </authorList>
    </citation>
    <scope>NUCLEOTIDE SEQUENCE</scope>
    <source>
        <strain evidence="2">Wsw4-B4</strain>
    </source>
</reference>
<feature type="compositionally biased region" description="Basic and acidic residues" evidence="1">
    <location>
        <begin position="7"/>
        <end position="20"/>
    </location>
</feature>
<feature type="compositionally biased region" description="Polar residues" evidence="1">
    <location>
        <begin position="23"/>
        <end position="33"/>
    </location>
</feature>
<evidence type="ECO:0000313" key="2">
    <source>
        <dbReference type="EMBL" id="UXX79239.1"/>
    </source>
</evidence>
<evidence type="ECO:0000313" key="3">
    <source>
        <dbReference type="Proteomes" id="UP001062165"/>
    </source>
</evidence>
<dbReference type="RefSeq" id="WP_263050982.1">
    <property type="nucleotide sequence ID" value="NZ_CP106735.1"/>
</dbReference>
<keyword evidence="3" id="KW-1185">Reference proteome</keyword>
<dbReference type="EMBL" id="CP106735">
    <property type="protein sequence ID" value="UXX79239.1"/>
    <property type="molecule type" value="Genomic_DNA"/>
</dbReference>
<feature type="region of interest" description="Disordered" evidence="1">
    <location>
        <begin position="1"/>
        <end position="33"/>
    </location>
</feature>
<organism evidence="2 3">
    <name type="scientific">Reichenbachiella carrageenanivorans</name>
    <dbReference type="NCBI Taxonomy" id="2979869"/>
    <lineage>
        <taxon>Bacteria</taxon>
        <taxon>Pseudomonadati</taxon>
        <taxon>Bacteroidota</taxon>
        <taxon>Cytophagia</taxon>
        <taxon>Cytophagales</taxon>
        <taxon>Reichenbachiellaceae</taxon>
        <taxon>Reichenbachiella</taxon>
    </lineage>
</organism>